<reference evidence="2 5" key="2">
    <citation type="submission" date="2019-07" db="EMBL/GenBank/DDBJ databases">
        <title>Whole genome shotgun sequence of Myxococcus fulvus NBRC 100333.</title>
        <authorList>
            <person name="Hosoyama A."/>
            <person name="Uohara A."/>
            <person name="Ohji S."/>
            <person name="Ichikawa N."/>
        </authorList>
    </citation>
    <scope>NUCLEOTIDE SEQUENCE [LARGE SCALE GENOMIC DNA]</scope>
    <source>
        <strain evidence="2 5">NBRC 100333</strain>
    </source>
</reference>
<gene>
    <name evidence="2" type="ORF">MFU01_65530</name>
    <name evidence="3" type="ORF">SAMN05443572_105121</name>
</gene>
<organism evidence="2 5">
    <name type="scientific">Myxococcus fulvus</name>
    <dbReference type="NCBI Taxonomy" id="33"/>
    <lineage>
        <taxon>Bacteria</taxon>
        <taxon>Pseudomonadati</taxon>
        <taxon>Myxococcota</taxon>
        <taxon>Myxococcia</taxon>
        <taxon>Myxococcales</taxon>
        <taxon>Cystobacterineae</taxon>
        <taxon>Myxococcaceae</taxon>
        <taxon>Myxococcus</taxon>
    </lineage>
</organism>
<dbReference type="EMBL" id="BJXR01000048">
    <property type="protein sequence ID" value="GEN11516.1"/>
    <property type="molecule type" value="Genomic_DNA"/>
</dbReference>
<accession>A0A511TBF8</accession>
<dbReference type="EMBL" id="FOIB01000005">
    <property type="protein sequence ID" value="SEU12469.1"/>
    <property type="molecule type" value="Genomic_DNA"/>
</dbReference>
<evidence type="ECO:0000313" key="3">
    <source>
        <dbReference type="EMBL" id="SEU12469.1"/>
    </source>
</evidence>
<dbReference type="RefSeq" id="WP_143097189.1">
    <property type="nucleotide sequence ID" value="NZ_BJXR01000048.1"/>
</dbReference>
<keyword evidence="4" id="KW-1185">Reference proteome</keyword>
<feature type="signal peptide" evidence="1">
    <location>
        <begin position="1"/>
        <end position="23"/>
    </location>
</feature>
<reference evidence="3 4" key="1">
    <citation type="submission" date="2016-10" db="EMBL/GenBank/DDBJ databases">
        <authorList>
            <person name="Varghese N."/>
            <person name="Submissions S."/>
        </authorList>
    </citation>
    <scope>NUCLEOTIDE SEQUENCE [LARGE SCALE GENOMIC DNA]</scope>
    <source>
        <strain evidence="3 4">DSM 16525</strain>
    </source>
</reference>
<dbReference type="AlphaFoldDB" id="A0A511TBF8"/>
<evidence type="ECO:0000313" key="5">
    <source>
        <dbReference type="Proteomes" id="UP000321514"/>
    </source>
</evidence>
<evidence type="ECO:0000256" key="1">
    <source>
        <dbReference type="SAM" id="SignalP"/>
    </source>
</evidence>
<keyword evidence="1" id="KW-0732">Signal</keyword>
<feature type="chain" id="PRO_5022996589" evidence="1">
    <location>
        <begin position="24"/>
        <end position="148"/>
    </location>
</feature>
<dbReference type="Proteomes" id="UP000321514">
    <property type="component" value="Unassembled WGS sequence"/>
</dbReference>
<proteinExistence type="predicted"/>
<evidence type="ECO:0000313" key="2">
    <source>
        <dbReference type="EMBL" id="GEN11516.1"/>
    </source>
</evidence>
<dbReference type="Proteomes" id="UP000183760">
    <property type="component" value="Unassembled WGS sequence"/>
</dbReference>
<comment type="caution">
    <text evidence="2">The sequence shown here is derived from an EMBL/GenBank/DDBJ whole genome shotgun (WGS) entry which is preliminary data.</text>
</comment>
<name>A0A511TBF8_MYXFU</name>
<evidence type="ECO:0000313" key="4">
    <source>
        <dbReference type="Proteomes" id="UP000183760"/>
    </source>
</evidence>
<sequence length="148" mass="16063">MHKHSAVILALATAIGPLHIASAATSYDFVIFHNNTSSAWTRISETLINATDSYSSQPDFNPAGGMKSGYYKSMSGRTTYYSATWEDTSDGTRCTFNSRSYVNAFGNMAFSYSITTSGPRATTVLCTGHVPTTSNLDGSYTFTYYAAY</sequence>
<protein>
    <submittedName>
        <fullName evidence="2">Uncharacterized protein</fullName>
    </submittedName>
</protein>